<dbReference type="RefSeq" id="WP_114280972.1">
    <property type="nucleotide sequence ID" value="NZ_QPJY01000013.1"/>
</dbReference>
<dbReference type="InterPro" id="IPR020476">
    <property type="entry name" value="Nudix_hydrolase"/>
</dbReference>
<dbReference type="PANTHER" id="PTHR43222">
    <property type="entry name" value="NUDIX HYDROLASE 23"/>
    <property type="match status" value="1"/>
</dbReference>
<dbReference type="InterPro" id="IPR020084">
    <property type="entry name" value="NUDIX_hydrolase_CS"/>
</dbReference>
<comment type="caution">
    <text evidence="6">The sequence shown here is derived from an EMBL/GenBank/DDBJ whole genome shotgun (WGS) entry which is preliminary data.</text>
</comment>
<dbReference type="CDD" id="cd04511">
    <property type="entry name" value="NUDIX_Hydrolase"/>
    <property type="match status" value="1"/>
</dbReference>
<organism evidence="6 7">
    <name type="scientific">Thioalbus denitrificans</name>
    <dbReference type="NCBI Taxonomy" id="547122"/>
    <lineage>
        <taxon>Bacteria</taxon>
        <taxon>Pseudomonadati</taxon>
        <taxon>Pseudomonadota</taxon>
        <taxon>Gammaproteobacteria</taxon>
        <taxon>Chromatiales</taxon>
        <taxon>Ectothiorhodospiraceae</taxon>
        <taxon>Thioalbus</taxon>
    </lineage>
</organism>
<dbReference type="SUPFAM" id="SSF55811">
    <property type="entry name" value="Nudix"/>
    <property type="match status" value="1"/>
</dbReference>
<accession>A0A369BWG1</accession>
<dbReference type="Proteomes" id="UP000252707">
    <property type="component" value="Unassembled WGS sequence"/>
</dbReference>
<sequence length="187" mass="21312">MNYCSQCGATVIQRIPPGDNLPRYVCDSCGAVHYQNPKIVAGCIPEWEDRILLCRRAIEPRRGYWTLPAGFMENGETTQAAAAREAHEEAGAVMEEMSLYGIFNLPHISQVYTMFRGRLGGGQAHPGSESLEVELFTEADIPWRELAFPVVRETLELYFDDRRQGVFEVHVGDIIRHPDQRLEIRRY</sequence>
<keyword evidence="7" id="KW-1185">Reference proteome</keyword>
<dbReference type="PROSITE" id="PS51462">
    <property type="entry name" value="NUDIX"/>
    <property type="match status" value="1"/>
</dbReference>
<dbReference type="PANTHER" id="PTHR43222:SF2">
    <property type="entry name" value="NUDIX HYDROLASE 23, CHLOROPLASTIC"/>
    <property type="match status" value="1"/>
</dbReference>
<dbReference type="InterPro" id="IPR000086">
    <property type="entry name" value="NUDIX_hydrolase_dom"/>
</dbReference>
<keyword evidence="2 4" id="KW-0378">Hydrolase</keyword>
<comment type="cofactor">
    <cofactor evidence="1">
        <name>Mg(2+)</name>
        <dbReference type="ChEBI" id="CHEBI:18420"/>
    </cofactor>
</comment>
<dbReference type="Pfam" id="PF14803">
    <property type="entry name" value="Zn_ribbon_Nudix"/>
    <property type="match status" value="1"/>
</dbReference>
<dbReference type="InterPro" id="IPR015797">
    <property type="entry name" value="NUDIX_hydrolase-like_dom_sf"/>
</dbReference>
<evidence type="ECO:0000259" key="5">
    <source>
        <dbReference type="PROSITE" id="PS51462"/>
    </source>
</evidence>
<dbReference type="EMBL" id="QPJY01000013">
    <property type="protein sequence ID" value="RCX24906.1"/>
    <property type="molecule type" value="Genomic_DNA"/>
</dbReference>
<proteinExistence type="inferred from homology"/>
<dbReference type="PROSITE" id="PS00893">
    <property type="entry name" value="NUDIX_BOX"/>
    <property type="match status" value="1"/>
</dbReference>
<feature type="domain" description="Nudix hydrolase" evidence="5">
    <location>
        <begin position="36"/>
        <end position="159"/>
    </location>
</feature>
<keyword evidence="3" id="KW-0460">Magnesium</keyword>
<evidence type="ECO:0000256" key="1">
    <source>
        <dbReference type="ARBA" id="ARBA00001946"/>
    </source>
</evidence>
<dbReference type="PRINTS" id="PR00502">
    <property type="entry name" value="NUDIXFAMILY"/>
</dbReference>
<evidence type="ECO:0000313" key="6">
    <source>
        <dbReference type="EMBL" id="RCX24906.1"/>
    </source>
</evidence>
<evidence type="ECO:0000313" key="7">
    <source>
        <dbReference type="Proteomes" id="UP000252707"/>
    </source>
</evidence>
<reference evidence="6 7" key="1">
    <citation type="submission" date="2018-07" db="EMBL/GenBank/DDBJ databases">
        <title>Genomic Encyclopedia of Type Strains, Phase IV (KMG-IV): sequencing the most valuable type-strain genomes for metagenomic binning, comparative biology and taxonomic classification.</title>
        <authorList>
            <person name="Goeker M."/>
        </authorList>
    </citation>
    <scope>NUCLEOTIDE SEQUENCE [LARGE SCALE GENOMIC DNA]</scope>
    <source>
        <strain evidence="6 7">DSM 26407</strain>
    </source>
</reference>
<dbReference type="Gene3D" id="3.90.79.10">
    <property type="entry name" value="Nucleoside Triphosphate Pyrophosphohydrolase"/>
    <property type="match status" value="1"/>
</dbReference>
<evidence type="ECO:0000256" key="2">
    <source>
        <dbReference type="ARBA" id="ARBA00022801"/>
    </source>
</evidence>
<dbReference type="InterPro" id="IPR029401">
    <property type="entry name" value="Nudix_N"/>
</dbReference>
<gene>
    <name evidence="6" type="ORF">DFQ59_1132</name>
</gene>
<evidence type="ECO:0000256" key="3">
    <source>
        <dbReference type="ARBA" id="ARBA00022842"/>
    </source>
</evidence>
<evidence type="ECO:0000256" key="4">
    <source>
        <dbReference type="RuleBase" id="RU003476"/>
    </source>
</evidence>
<dbReference type="GO" id="GO:0016787">
    <property type="term" value="F:hydrolase activity"/>
    <property type="evidence" value="ECO:0007669"/>
    <property type="project" value="UniProtKB-KW"/>
</dbReference>
<dbReference type="Gene3D" id="2.20.70.10">
    <property type="match status" value="1"/>
</dbReference>
<dbReference type="AlphaFoldDB" id="A0A369BWG1"/>
<name>A0A369BWG1_9GAMM</name>
<protein>
    <submittedName>
        <fullName evidence="6">ADP-ribose pyrophosphatase YjhB (NUDIX family)</fullName>
    </submittedName>
</protein>
<dbReference type="Pfam" id="PF00293">
    <property type="entry name" value="NUDIX"/>
    <property type="match status" value="1"/>
</dbReference>
<comment type="similarity">
    <text evidence="4">Belongs to the Nudix hydrolase family.</text>
</comment>
<dbReference type="OrthoDB" id="5417595at2"/>